<organism evidence="16 17">
    <name type="scientific">Vespula squamosa</name>
    <name type="common">Southern yellow jacket</name>
    <name type="synonym">Wasp</name>
    <dbReference type="NCBI Taxonomy" id="30214"/>
    <lineage>
        <taxon>Eukaryota</taxon>
        <taxon>Metazoa</taxon>
        <taxon>Ecdysozoa</taxon>
        <taxon>Arthropoda</taxon>
        <taxon>Hexapoda</taxon>
        <taxon>Insecta</taxon>
        <taxon>Pterygota</taxon>
        <taxon>Neoptera</taxon>
        <taxon>Endopterygota</taxon>
        <taxon>Hymenoptera</taxon>
        <taxon>Apocrita</taxon>
        <taxon>Aculeata</taxon>
        <taxon>Vespoidea</taxon>
        <taxon>Vespidae</taxon>
        <taxon>Vespinae</taxon>
        <taxon>Vespula</taxon>
    </lineage>
</organism>
<dbReference type="GO" id="GO:0005789">
    <property type="term" value="C:endoplasmic reticulum membrane"/>
    <property type="evidence" value="ECO:0007669"/>
    <property type="project" value="UniProtKB-SubCell"/>
</dbReference>
<dbReference type="InterPro" id="IPR002401">
    <property type="entry name" value="Cyt_P450_E_grp-I"/>
</dbReference>
<comment type="subcellular location">
    <subcellularLocation>
        <location evidence="4">Endoplasmic reticulum membrane</location>
        <topology evidence="4">Peripheral membrane protein</topology>
    </subcellularLocation>
    <subcellularLocation>
        <location evidence="3">Microsome membrane</location>
        <topology evidence="3">Peripheral membrane protein</topology>
    </subcellularLocation>
</comment>
<comment type="cofactor">
    <cofactor evidence="1 14">
        <name>heme</name>
        <dbReference type="ChEBI" id="CHEBI:30413"/>
    </cofactor>
</comment>
<dbReference type="GO" id="GO:0004497">
    <property type="term" value="F:monooxygenase activity"/>
    <property type="evidence" value="ECO:0007669"/>
    <property type="project" value="UniProtKB-KW"/>
</dbReference>
<gene>
    <name evidence="16" type="ORF">V1478_016915</name>
</gene>
<dbReference type="SUPFAM" id="SSF48264">
    <property type="entry name" value="Cytochrome P450"/>
    <property type="match status" value="1"/>
</dbReference>
<dbReference type="InterPro" id="IPR036396">
    <property type="entry name" value="Cyt_P450_sf"/>
</dbReference>
<feature type="binding site" description="axial binding residue" evidence="14">
    <location>
        <position position="434"/>
    </location>
    <ligand>
        <name>heme</name>
        <dbReference type="ChEBI" id="CHEBI:30413"/>
    </ligand>
    <ligandPart>
        <name>Fe</name>
        <dbReference type="ChEBI" id="CHEBI:18248"/>
    </ligandPart>
</feature>
<dbReference type="InterPro" id="IPR001128">
    <property type="entry name" value="Cyt_P450"/>
</dbReference>
<dbReference type="PROSITE" id="PS00086">
    <property type="entry name" value="CYTOCHROME_P450"/>
    <property type="match status" value="1"/>
</dbReference>
<dbReference type="PANTHER" id="PTHR24291:SF189">
    <property type="entry name" value="CYTOCHROME P450 4C3-RELATED"/>
    <property type="match status" value="1"/>
</dbReference>
<dbReference type="CDD" id="cd20628">
    <property type="entry name" value="CYP4"/>
    <property type="match status" value="1"/>
</dbReference>
<evidence type="ECO:0000256" key="5">
    <source>
        <dbReference type="ARBA" id="ARBA00010617"/>
    </source>
</evidence>
<sequence>MELYYGIVQYFSNKLRMYYTIRQFPGPKAYPFIGNSHLFIGDIEDITNQFLEISKKYHSLWRVWLGTKLLVMVDDPKYIENILHSTDAIEKSEEYDHLKIAMGNGLFSAPVSKWKGHRKLLKEAFQNKNIQSHMNVFLNHSITLMEKLDSLVGKDIDVCHYVYRCALDIIYDGMLDIQVNTLTNPDSELAKSIECGTHILAVRLFKLWLHPDILFYNTAIGKKFQKCLSCMDNVTNNIMKKKEESILENKINRKLTEENSENPRVFLDLLFESSHEEEEYSKQDIRDEINTMIIAGSDTITTTISFVLLMLATFPDIQNEVYEELNQMYNSSDPKHVPILHDDIKNMKLLDRVIKETLRLFPIGPIIGRKVTKDITVEKNLTIPKGSSLIFWVYKLHRNKKYWDDPLKFDPNRFLSSNIPSYSFLPFGIGARNCLGQTFAMLEMKVIIGTILRKFIIKIDRSIVIEDIAVKLNITLKPAKPIVLQFERRN</sequence>
<evidence type="ECO:0000256" key="1">
    <source>
        <dbReference type="ARBA" id="ARBA00001971"/>
    </source>
</evidence>
<dbReference type="InterPro" id="IPR050196">
    <property type="entry name" value="Cytochrome_P450_Monoox"/>
</dbReference>
<dbReference type="InterPro" id="IPR017972">
    <property type="entry name" value="Cyt_P450_CS"/>
</dbReference>
<evidence type="ECO:0000256" key="11">
    <source>
        <dbReference type="ARBA" id="ARBA00023004"/>
    </source>
</evidence>
<keyword evidence="11 14" id="KW-0408">Iron</keyword>
<evidence type="ECO:0000313" key="16">
    <source>
        <dbReference type="EMBL" id="KAL2713217.1"/>
    </source>
</evidence>
<evidence type="ECO:0000256" key="13">
    <source>
        <dbReference type="ARBA" id="ARBA00023136"/>
    </source>
</evidence>
<protein>
    <submittedName>
        <fullName evidence="16">Cytochrome P450 4C1-like isoform X1</fullName>
    </submittedName>
</protein>
<keyword evidence="12 15" id="KW-0503">Monooxygenase</keyword>
<comment type="function">
    <text evidence="2">May be involved in the metabolism of insect hormones and in the breakdown of synthetic insecticides.</text>
</comment>
<keyword evidence="7 14" id="KW-0479">Metal-binding</keyword>
<evidence type="ECO:0000256" key="6">
    <source>
        <dbReference type="ARBA" id="ARBA00022617"/>
    </source>
</evidence>
<comment type="similarity">
    <text evidence="5 15">Belongs to the cytochrome P450 family.</text>
</comment>
<comment type="caution">
    <text evidence="16">The sequence shown here is derived from an EMBL/GenBank/DDBJ whole genome shotgun (WGS) entry which is preliminary data.</text>
</comment>
<dbReference type="Gene3D" id="1.10.630.10">
    <property type="entry name" value="Cytochrome P450"/>
    <property type="match status" value="1"/>
</dbReference>
<dbReference type="EMBL" id="JAUDFV010000158">
    <property type="protein sequence ID" value="KAL2713217.1"/>
    <property type="molecule type" value="Genomic_DNA"/>
</dbReference>
<evidence type="ECO:0000256" key="4">
    <source>
        <dbReference type="ARBA" id="ARBA00004406"/>
    </source>
</evidence>
<keyword evidence="13" id="KW-0472">Membrane</keyword>
<evidence type="ECO:0000313" key="17">
    <source>
        <dbReference type="Proteomes" id="UP001607302"/>
    </source>
</evidence>
<reference evidence="16 17" key="1">
    <citation type="journal article" date="2024" name="Ann. Entomol. Soc. Am.">
        <title>Genomic analyses of the southern and eastern yellowjacket wasps (Hymenoptera: Vespidae) reveal evolutionary signatures of social life.</title>
        <authorList>
            <person name="Catto M.A."/>
            <person name="Caine P.B."/>
            <person name="Orr S.E."/>
            <person name="Hunt B.G."/>
            <person name="Goodisman M.A.D."/>
        </authorList>
    </citation>
    <scope>NUCLEOTIDE SEQUENCE [LARGE SCALE GENOMIC DNA]</scope>
    <source>
        <strain evidence="16">233</strain>
        <tissue evidence="16">Head and thorax</tissue>
    </source>
</reference>
<evidence type="ECO:0000256" key="12">
    <source>
        <dbReference type="ARBA" id="ARBA00023033"/>
    </source>
</evidence>
<keyword evidence="6 14" id="KW-0349">Heme</keyword>
<keyword evidence="10 15" id="KW-0560">Oxidoreductase</keyword>
<dbReference type="PRINTS" id="PR00463">
    <property type="entry name" value="EP450I"/>
</dbReference>
<dbReference type="PANTHER" id="PTHR24291">
    <property type="entry name" value="CYTOCHROME P450 FAMILY 4"/>
    <property type="match status" value="1"/>
</dbReference>
<evidence type="ECO:0000256" key="9">
    <source>
        <dbReference type="ARBA" id="ARBA00022848"/>
    </source>
</evidence>
<evidence type="ECO:0000256" key="8">
    <source>
        <dbReference type="ARBA" id="ARBA00022824"/>
    </source>
</evidence>
<evidence type="ECO:0000256" key="10">
    <source>
        <dbReference type="ARBA" id="ARBA00023002"/>
    </source>
</evidence>
<evidence type="ECO:0000256" key="3">
    <source>
        <dbReference type="ARBA" id="ARBA00004174"/>
    </source>
</evidence>
<dbReference type="GO" id="GO:0046872">
    <property type="term" value="F:metal ion binding"/>
    <property type="evidence" value="ECO:0007669"/>
    <property type="project" value="UniProtKB-KW"/>
</dbReference>
<proteinExistence type="inferred from homology"/>
<evidence type="ECO:0000256" key="2">
    <source>
        <dbReference type="ARBA" id="ARBA00003690"/>
    </source>
</evidence>
<keyword evidence="9" id="KW-0492">Microsome</keyword>
<evidence type="ECO:0000256" key="7">
    <source>
        <dbReference type="ARBA" id="ARBA00022723"/>
    </source>
</evidence>
<name>A0ABD1ZYF0_VESSQ</name>
<dbReference type="Proteomes" id="UP001607302">
    <property type="component" value="Unassembled WGS sequence"/>
</dbReference>
<dbReference type="AlphaFoldDB" id="A0ABD1ZYF0"/>
<keyword evidence="17" id="KW-1185">Reference proteome</keyword>
<evidence type="ECO:0000256" key="14">
    <source>
        <dbReference type="PIRSR" id="PIRSR602401-1"/>
    </source>
</evidence>
<dbReference type="PRINTS" id="PR00385">
    <property type="entry name" value="P450"/>
</dbReference>
<accession>A0ABD1ZYF0</accession>
<evidence type="ECO:0000256" key="15">
    <source>
        <dbReference type="RuleBase" id="RU000461"/>
    </source>
</evidence>
<keyword evidence="8" id="KW-0256">Endoplasmic reticulum</keyword>
<dbReference type="Pfam" id="PF00067">
    <property type="entry name" value="p450"/>
    <property type="match status" value="1"/>
</dbReference>